<organism evidence="1 2">
    <name type="scientific">Tetranychus urticae</name>
    <name type="common">Two-spotted spider mite</name>
    <dbReference type="NCBI Taxonomy" id="32264"/>
    <lineage>
        <taxon>Eukaryota</taxon>
        <taxon>Metazoa</taxon>
        <taxon>Ecdysozoa</taxon>
        <taxon>Arthropoda</taxon>
        <taxon>Chelicerata</taxon>
        <taxon>Arachnida</taxon>
        <taxon>Acari</taxon>
        <taxon>Acariformes</taxon>
        <taxon>Trombidiformes</taxon>
        <taxon>Prostigmata</taxon>
        <taxon>Eleutherengona</taxon>
        <taxon>Raphignathae</taxon>
        <taxon>Tetranychoidea</taxon>
        <taxon>Tetranychidae</taxon>
        <taxon>Tetranychus</taxon>
    </lineage>
</organism>
<name>T1JSW5_TETUR</name>
<evidence type="ECO:0000313" key="2">
    <source>
        <dbReference type="Proteomes" id="UP000015104"/>
    </source>
</evidence>
<evidence type="ECO:0000313" key="1">
    <source>
        <dbReference type="EnsemblMetazoa" id="tetur01g11980.1"/>
    </source>
</evidence>
<dbReference type="Proteomes" id="UP000015104">
    <property type="component" value="Unassembled WGS sequence"/>
</dbReference>
<dbReference type="AlphaFoldDB" id="T1JSW5"/>
<protein>
    <submittedName>
        <fullName evidence="1">Uncharacterized protein</fullName>
    </submittedName>
</protein>
<proteinExistence type="predicted"/>
<reference evidence="1" key="2">
    <citation type="submission" date="2015-06" db="UniProtKB">
        <authorList>
            <consortium name="EnsemblMetazoa"/>
        </authorList>
    </citation>
    <scope>IDENTIFICATION</scope>
</reference>
<dbReference type="EMBL" id="CAEY01000468">
    <property type="status" value="NOT_ANNOTATED_CDS"/>
    <property type="molecule type" value="Genomic_DNA"/>
</dbReference>
<dbReference type="HOGENOM" id="CLU_2641305_0_0_1"/>
<accession>T1JSW5</accession>
<keyword evidence="2" id="KW-1185">Reference proteome</keyword>
<sequence length="77" mass="8297">MDLEQIISFLRSSLDSPTPDTNYDSQGETLGVQPLQQPSCSNQSLSLLDACSDEDTEIGPVLMITTTHPIACTLLEA</sequence>
<dbReference type="EnsemblMetazoa" id="tetur01g11980.1">
    <property type="protein sequence ID" value="tetur01g11980.1"/>
    <property type="gene ID" value="tetur01g11980"/>
</dbReference>
<reference evidence="2" key="1">
    <citation type="submission" date="2011-08" db="EMBL/GenBank/DDBJ databases">
        <authorList>
            <person name="Rombauts S."/>
        </authorList>
    </citation>
    <scope>NUCLEOTIDE SEQUENCE</scope>
    <source>
        <strain evidence="2">London</strain>
    </source>
</reference>